<dbReference type="Gene3D" id="3.50.50.60">
    <property type="entry name" value="FAD/NAD(P)-binding domain"/>
    <property type="match status" value="1"/>
</dbReference>
<dbReference type="Proteomes" id="UP001329825">
    <property type="component" value="Chromosome 4"/>
</dbReference>
<keyword evidence="1" id="KW-0285">Flavoprotein</keyword>
<evidence type="ECO:0000256" key="2">
    <source>
        <dbReference type="ARBA" id="ARBA00022827"/>
    </source>
</evidence>
<dbReference type="PANTHER" id="PTHR46972:SF1">
    <property type="entry name" value="FAD DEPENDENT OXIDOREDUCTASE DOMAIN-CONTAINING PROTEIN"/>
    <property type="match status" value="1"/>
</dbReference>
<keyword evidence="2" id="KW-0274">FAD</keyword>
<sequence>MSTPEPIAIVGAGPSGLLLAVYLEQHHIPVVVYEGDPHPHYRPQGGSLDLHEDTGLLALKETNLLQEASVMMRQEGEAMKVADKTGKIWLDENVQEGEEKKFAEGDEVTGRPEIDRTDLRNLLINSLSPSTIQWDHKIISVKAINPSLYQIEFRNKPSITTPYLVGADGAFSLIRPLLHNIKPDYSGISMYDLSISPENLTPELEAFIGKGAMMMLDDGKAFMPQMNSKRSCKVYLALKCSREWQDENPLPESGRKQWLCDLFQEWTPITHEVIMASTEETIYPRRIWQFDPDIKWETDKTGVTVMGDAAHVMSPFAGEGVNQALADALLLGQTLVPIFTSPSTNTSAVAPSPQALHEALRSFEKQMLARAKEEMIGSKENMDIFFGEEAAQHLAEFLANRGQPPLDMH</sequence>
<organism evidence="6 7">
    <name type="scientific">Kwoniella shivajii</name>
    <dbReference type="NCBI Taxonomy" id="564305"/>
    <lineage>
        <taxon>Eukaryota</taxon>
        <taxon>Fungi</taxon>
        <taxon>Dikarya</taxon>
        <taxon>Basidiomycota</taxon>
        <taxon>Agaricomycotina</taxon>
        <taxon>Tremellomycetes</taxon>
        <taxon>Tremellales</taxon>
        <taxon>Cryptococcaceae</taxon>
        <taxon>Kwoniella</taxon>
    </lineage>
</organism>
<name>A0ABZ1D0Y3_9TREE</name>
<dbReference type="InterPro" id="IPR002938">
    <property type="entry name" value="FAD-bd"/>
</dbReference>
<evidence type="ECO:0000313" key="6">
    <source>
        <dbReference type="EMBL" id="WRT66222.1"/>
    </source>
</evidence>
<evidence type="ECO:0000256" key="4">
    <source>
        <dbReference type="ARBA" id="ARBA00023033"/>
    </source>
</evidence>
<feature type="domain" description="FAD-binding" evidence="5">
    <location>
        <begin position="7"/>
        <end position="336"/>
    </location>
</feature>
<keyword evidence="7" id="KW-1185">Reference proteome</keyword>
<accession>A0ABZ1D0Y3</accession>
<protein>
    <recommendedName>
        <fullName evidence="5">FAD-binding domain-containing protein</fullName>
    </recommendedName>
</protein>
<keyword evidence="3" id="KW-0560">Oxidoreductase</keyword>
<dbReference type="InterPro" id="IPR036188">
    <property type="entry name" value="FAD/NAD-bd_sf"/>
</dbReference>
<evidence type="ECO:0000256" key="3">
    <source>
        <dbReference type="ARBA" id="ARBA00023002"/>
    </source>
</evidence>
<dbReference type="EMBL" id="CP141884">
    <property type="protein sequence ID" value="WRT66222.1"/>
    <property type="molecule type" value="Genomic_DNA"/>
</dbReference>
<proteinExistence type="predicted"/>
<dbReference type="Pfam" id="PF01494">
    <property type="entry name" value="FAD_binding_3"/>
    <property type="match status" value="1"/>
</dbReference>
<evidence type="ECO:0000259" key="5">
    <source>
        <dbReference type="Pfam" id="PF01494"/>
    </source>
</evidence>
<reference evidence="6 7" key="1">
    <citation type="submission" date="2024-01" db="EMBL/GenBank/DDBJ databases">
        <title>Comparative genomics of Cryptococcus and Kwoniella reveals pathogenesis evolution and contrasting modes of karyotype evolution via chromosome fusion or intercentromeric recombination.</title>
        <authorList>
            <person name="Coelho M.A."/>
            <person name="David-Palma M."/>
            <person name="Shea T."/>
            <person name="Bowers K."/>
            <person name="McGinley-Smith S."/>
            <person name="Mohammad A.W."/>
            <person name="Gnirke A."/>
            <person name="Yurkov A.M."/>
            <person name="Nowrousian M."/>
            <person name="Sun S."/>
            <person name="Cuomo C.A."/>
            <person name="Heitman J."/>
        </authorList>
    </citation>
    <scope>NUCLEOTIDE SEQUENCE [LARGE SCALE GENOMIC DNA]</scope>
    <source>
        <strain evidence="6">CBS 11374</strain>
    </source>
</reference>
<dbReference type="GeneID" id="87955306"/>
<gene>
    <name evidence="6" type="ORF">IL334_003175</name>
</gene>
<dbReference type="PANTHER" id="PTHR46972">
    <property type="entry name" value="MONOOXYGENASE ASQM-RELATED"/>
    <property type="match status" value="1"/>
</dbReference>
<dbReference type="RefSeq" id="XP_062790962.1">
    <property type="nucleotide sequence ID" value="XM_062934911.1"/>
</dbReference>
<evidence type="ECO:0000256" key="1">
    <source>
        <dbReference type="ARBA" id="ARBA00022630"/>
    </source>
</evidence>
<evidence type="ECO:0000313" key="7">
    <source>
        <dbReference type="Proteomes" id="UP001329825"/>
    </source>
</evidence>
<dbReference type="PRINTS" id="PR00420">
    <property type="entry name" value="RNGMNOXGNASE"/>
</dbReference>
<dbReference type="SUPFAM" id="SSF51905">
    <property type="entry name" value="FAD/NAD(P)-binding domain"/>
    <property type="match status" value="1"/>
</dbReference>
<keyword evidence="4" id="KW-0503">Monooxygenase</keyword>